<dbReference type="SUPFAM" id="SSF103501">
    <property type="entry name" value="Respiratory nitrate reductase 1 gamma chain"/>
    <property type="match status" value="1"/>
</dbReference>
<gene>
    <name evidence="3" type="primary">tcuB</name>
    <name evidence="3" type="ORF">BK660_25060</name>
</gene>
<organism evidence="3 4">
    <name type="scientific">Pseudomonas brassicacearum</name>
    <dbReference type="NCBI Taxonomy" id="930166"/>
    <lineage>
        <taxon>Bacteria</taxon>
        <taxon>Pseudomonadati</taxon>
        <taxon>Pseudomonadota</taxon>
        <taxon>Gammaproteobacteria</taxon>
        <taxon>Pseudomonadales</taxon>
        <taxon>Pseudomonadaceae</taxon>
        <taxon>Pseudomonas</taxon>
    </lineage>
</organism>
<evidence type="ECO:0000259" key="2">
    <source>
        <dbReference type="PROSITE" id="PS51379"/>
    </source>
</evidence>
<keyword evidence="1" id="KW-0812">Transmembrane</keyword>
<feature type="domain" description="4Fe-4S ferredoxin-type" evidence="2">
    <location>
        <begin position="55"/>
        <end position="85"/>
    </location>
</feature>
<feature type="transmembrane region" description="Helical" evidence="1">
    <location>
        <begin position="158"/>
        <end position="177"/>
    </location>
</feature>
<dbReference type="Proteomes" id="UP000285636">
    <property type="component" value="Unassembled WGS sequence"/>
</dbReference>
<evidence type="ECO:0000256" key="1">
    <source>
        <dbReference type="SAM" id="Phobius"/>
    </source>
</evidence>
<evidence type="ECO:0000313" key="4">
    <source>
        <dbReference type="Proteomes" id="UP000285636"/>
    </source>
</evidence>
<feature type="transmembrane region" description="Helical" evidence="1">
    <location>
        <begin position="334"/>
        <end position="354"/>
    </location>
</feature>
<accession>A0A423HVE7</accession>
<sequence length="385" mass="42210">MQLFDPQASGGLIPVLNLDESEVQRQMTICNACRYCEGFCAVFPAMTRRLEFTQADIHYLANLCHNCGACLHACQYAAPHEFDVNIPKAMAKVRLDTYAEYAWPQVMGRLYQRNGLTLALASGGGLALFLCLTLMLMGNLFTAIPGGNFYKIFPHNTLALMFGSVFGFAVLALTLGVRRFWRNVSPAAAPLQLKTSAALEATANVAKLKYLDGGHGEGCNNADDQFTLWRRRFHHLTFYGFMLCFAATGVATLFHYLLKWSAPYPIFSLPVMLGIAGGIGLLIGPAGLLWLNLRRNPAHGDENQKPMDRGFIALLFLVSASGLALLALRETSALGLMLAIHLGLVMAFFLTMPYSKFAHGIFRSAALLKHAIEKRQPNPINAGSD</sequence>
<dbReference type="AlphaFoldDB" id="A0A423HVE7"/>
<feature type="transmembrane region" description="Helical" evidence="1">
    <location>
        <begin position="311"/>
        <end position="328"/>
    </location>
</feature>
<dbReference type="InterPro" id="IPR017896">
    <property type="entry name" value="4Fe4S_Fe-S-bd"/>
</dbReference>
<dbReference type="RefSeq" id="WP_123435769.1">
    <property type="nucleotide sequence ID" value="NZ_MOBK01000011.1"/>
</dbReference>
<feature type="transmembrane region" description="Helical" evidence="1">
    <location>
        <begin position="264"/>
        <end position="291"/>
    </location>
</feature>
<proteinExistence type="predicted"/>
<name>A0A423HVE7_9PSED</name>
<feature type="transmembrane region" description="Helical" evidence="1">
    <location>
        <begin position="116"/>
        <end position="138"/>
    </location>
</feature>
<dbReference type="PROSITE" id="PS51379">
    <property type="entry name" value="4FE4S_FER_2"/>
    <property type="match status" value="1"/>
</dbReference>
<dbReference type="SUPFAM" id="SSF54862">
    <property type="entry name" value="4Fe-4S ferredoxins"/>
    <property type="match status" value="1"/>
</dbReference>
<keyword evidence="1" id="KW-1133">Transmembrane helix</keyword>
<dbReference type="InterPro" id="IPR012830">
    <property type="entry name" value="Citrate_utilization_prot_B"/>
</dbReference>
<dbReference type="InterPro" id="IPR036197">
    <property type="entry name" value="NarG-like_sf"/>
</dbReference>
<dbReference type="Gene3D" id="1.20.950.20">
    <property type="entry name" value="Transmembrane di-heme cytochromes, Chain C"/>
    <property type="match status" value="1"/>
</dbReference>
<dbReference type="EMBL" id="MOBK01000011">
    <property type="protein sequence ID" value="RON17200.1"/>
    <property type="molecule type" value="Genomic_DNA"/>
</dbReference>
<reference evidence="3 4" key="1">
    <citation type="submission" date="2016-10" db="EMBL/GenBank/DDBJ databases">
        <title>Comparative genome analysis of multiple Pseudomonas spp. focuses on biocontrol and plant growth promoting traits.</title>
        <authorList>
            <person name="Tao X.-Y."/>
            <person name="Taylor C.G."/>
        </authorList>
    </citation>
    <scope>NUCLEOTIDE SEQUENCE [LARGE SCALE GENOMIC DNA]</scope>
    <source>
        <strain evidence="3 4">38D7</strain>
    </source>
</reference>
<dbReference type="NCBIfam" id="NF011607">
    <property type="entry name" value="PRK15033.1"/>
    <property type="match status" value="1"/>
</dbReference>
<comment type="caution">
    <text evidence="3">The sequence shown here is derived from an EMBL/GenBank/DDBJ whole genome shotgun (WGS) entry which is preliminary data.</text>
</comment>
<keyword evidence="1" id="KW-0472">Membrane</keyword>
<dbReference type="NCBIfam" id="TIGR02484">
    <property type="entry name" value="CitB"/>
    <property type="match status" value="1"/>
</dbReference>
<evidence type="ECO:0000313" key="3">
    <source>
        <dbReference type="EMBL" id="RON17200.1"/>
    </source>
</evidence>
<feature type="transmembrane region" description="Helical" evidence="1">
    <location>
        <begin position="236"/>
        <end position="258"/>
    </location>
</feature>
<protein>
    <submittedName>
        <fullName evidence="3">Tricarballylate utilization protein B</fullName>
    </submittedName>
</protein>